<proteinExistence type="predicted"/>
<accession>A0A9P4SFA6</accession>
<sequence>MTLAEGDIDATGAAREWEEEFGVVSEGCSLVFTNSKMRFCAVDMVNEID</sequence>
<gene>
    <name evidence="1" type="ORF">M501DRAFT_930352</name>
</gene>
<organism evidence="1 2">
    <name type="scientific">Patellaria atrata CBS 101060</name>
    <dbReference type="NCBI Taxonomy" id="1346257"/>
    <lineage>
        <taxon>Eukaryota</taxon>
        <taxon>Fungi</taxon>
        <taxon>Dikarya</taxon>
        <taxon>Ascomycota</taxon>
        <taxon>Pezizomycotina</taxon>
        <taxon>Dothideomycetes</taxon>
        <taxon>Dothideomycetes incertae sedis</taxon>
        <taxon>Patellariales</taxon>
        <taxon>Patellariaceae</taxon>
        <taxon>Patellaria</taxon>
    </lineage>
</organism>
<dbReference type="EMBL" id="MU006092">
    <property type="protein sequence ID" value="KAF2840543.1"/>
    <property type="molecule type" value="Genomic_DNA"/>
</dbReference>
<dbReference type="AlphaFoldDB" id="A0A9P4SFA6"/>
<keyword evidence="2" id="KW-1185">Reference proteome</keyword>
<evidence type="ECO:0000313" key="1">
    <source>
        <dbReference type="EMBL" id="KAF2840543.1"/>
    </source>
</evidence>
<name>A0A9P4SFA6_9PEZI</name>
<protein>
    <submittedName>
        <fullName evidence="1">Uncharacterized protein</fullName>
    </submittedName>
</protein>
<comment type="caution">
    <text evidence="1">The sequence shown here is derived from an EMBL/GenBank/DDBJ whole genome shotgun (WGS) entry which is preliminary data.</text>
</comment>
<dbReference type="OrthoDB" id="4179687at2759"/>
<evidence type="ECO:0000313" key="2">
    <source>
        <dbReference type="Proteomes" id="UP000799429"/>
    </source>
</evidence>
<reference evidence="1" key="1">
    <citation type="journal article" date="2020" name="Stud. Mycol.">
        <title>101 Dothideomycetes genomes: a test case for predicting lifestyles and emergence of pathogens.</title>
        <authorList>
            <person name="Haridas S."/>
            <person name="Albert R."/>
            <person name="Binder M."/>
            <person name="Bloem J."/>
            <person name="Labutti K."/>
            <person name="Salamov A."/>
            <person name="Andreopoulos B."/>
            <person name="Baker S."/>
            <person name="Barry K."/>
            <person name="Bills G."/>
            <person name="Bluhm B."/>
            <person name="Cannon C."/>
            <person name="Castanera R."/>
            <person name="Culley D."/>
            <person name="Daum C."/>
            <person name="Ezra D."/>
            <person name="Gonzalez J."/>
            <person name="Henrissat B."/>
            <person name="Kuo A."/>
            <person name="Liang C."/>
            <person name="Lipzen A."/>
            <person name="Lutzoni F."/>
            <person name="Magnuson J."/>
            <person name="Mondo S."/>
            <person name="Nolan M."/>
            <person name="Ohm R."/>
            <person name="Pangilinan J."/>
            <person name="Park H.-J."/>
            <person name="Ramirez L."/>
            <person name="Alfaro M."/>
            <person name="Sun H."/>
            <person name="Tritt A."/>
            <person name="Yoshinaga Y."/>
            <person name="Zwiers L.-H."/>
            <person name="Turgeon B."/>
            <person name="Goodwin S."/>
            <person name="Spatafora J."/>
            <person name="Crous P."/>
            <person name="Grigoriev I."/>
        </authorList>
    </citation>
    <scope>NUCLEOTIDE SEQUENCE</scope>
    <source>
        <strain evidence="1">CBS 101060</strain>
    </source>
</reference>
<dbReference type="Proteomes" id="UP000799429">
    <property type="component" value="Unassembled WGS sequence"/>
</dbReference>